<accession>A0A068RWU5</accession>
<sequence>MVTYQSTSAMNISAFGNIIPELHNHLKPSMHMPVNTDSLQIKRYGSIQWHGFGVTEMTIGFASFSVNWRLCLQPKKKVTQHNETGRDTSAGM</sequence>
<gene>
    <name evidence="1" type="ORF">LCOR_05847.1</name>
</gene>
<dbReference type="EMBL" id="CBTN010000024">
    <property type="protein sequence ID" value="CDH54618.1"/>
    <property type="molecule type" value="Genomic_DNA"/>
</dbReference>
<keyword evidence="2" id="KW-1185">Reference proteome</keyword>
<name>A0A068RWU5_9FUNG</name>
<dbReference type="VEuPathDB" id="FungiDB:LCOR_05847.1"/>
<reference evidence="1" key="1">
    <citation type="submission" date="2013-08" db="EMBL/GenBank/DDBJ databases">
        <title>Gene expansion shapes genome architecture in the human pathogen Lichtheimia corymbifera: an evolutionary genomics analysis in the ancient terrestrial Mucorales (Mucoromycotina).</title>
        <authorList>
            <person name="Schwartze V.U."/>
            <person name="Winter S."/>
            <person name="Shelest E."/>
            <person name="Marcet-Houben M."/>
            <person name="Horn F."/>
            <person name="Wehner S."/>
            <person name="Hoffmann K."/>
            <person name="Riege K."/>
            <person name="Sammeth M."/>
            <person name="Nowrousian M."/>
            <person name="Valiante V."/>
            <person name="Linde J."/>
            <person name="Jacobsen I.D."/>
            <person name="Marz M."/>
            <person name="Brakhage A.A."/>
            <person name="Gabaldon T."/>
            <person name="Bocker S."/>
            <person name="Voigt K."/>
        </authorList>
    </citation>
    <scope>NUCLEOTIDE SEQUENCE [LARGE SCALE GENOMIC DNA]</scope>
    <source>
        <strain evidence="1">FSU 9682</strain>
    </source>
</reference>
<organism evidence="1 2">
    <name type="scientific">Lichtheimia corymbifera JMRC:FSU:9682</name>
    <dbReference type="NCBI Taxonomy" id="1263082"/>
    <lineage>
        <taxon>Eukaryota</taxon>
        <taxon>Fungi</taxon>
        <taxon>Fungi incertae sedis</taxon>
        <taxon>Mucoromycota</taxon>
        <taxon>Mucoromycotina</taxon>
        <taxon>Mucoromycetes</taxon>
        <taxon>Mucorales</taxon>
        <taxon>Lichtheimiaceae</taxon>
        <taxon>Lichtheimia</taxon>
    </lineage>
</organism>
<evidence type="ECO:0000313" key="2">
    <source>
        <dbReference type="Proteomes" id="UP000027586"/>
    </source>
</evidence>
<protein>
    <submittedName>
        <fullName evidence="1">Uncharacterized protein</fullName>
    </submittedName>
</protein>
<dbReference type="Proteomes" id="UP000027586">
    <property type="component" value="Unassembled WGS sequence"/>
</dbReference>
<evidence type="ECO:0000313" key="1">
    <source>
        <dbReference type="EMBL" id="CDH54618.1"/>
    </source>
</evidence>
<proteinExistence type="predicted"/>
<comment type="caution">
    <text evidence="1">The sequence shown here is derived from an EMBL/GenBank/DDBJ whole genome shotgun (WGS) entry which is preliminary data.</text>
</comment>
<dbReference type="AlphaFoldDB" id="A0A068RWU5"/>